<evidence type="ECO:0000313" key="6">
    <source>
        <dbReference type="EMBL" id="KAK4274936.1"/>
    </source>
</evidence>
<dbReference type="InterPro" id="IPR011684">
    <property type="entry name" value="NAB"/>
</dbReference>
<dbReference type="Proteomes" id="UP001293593">
    <property type="component" value="Unassembled WGS sequence"/>
</dbReference>
<dbReference type="EMBL" id="JAWXYG010000004">
    <property type="protein sequence ID" value="KAK4274936.1"/>
    <property type="molecule type" value="Genomic_DNA"/>
</dbReference>
<dbReference type="Pfam" id="PF07765">
    <property type="entry name" value="KIP1"/>
    <property type="match status" value="1"/>
</dbReference>
<feature type="coiled-coil region" evidence="3">
    <location>
        <begin position="305"/>
        <end position="388"/>
    </location>
</feature>
<evidence type="ECO:0000259" key="5">
    <source>
        <dbReference type="PROSITE" id="PS51774"/>
    </source>
</evidence>
<accession>A0AAE1JTT8</accession>
<dbReference type="Gene3D" id="1.10.287.1490">
    <property type="match status" value="1"/>
</dbReference>
<dbReference type="InterPro" id="IPR051861">
    <property type="entry name" value="NET_actin-binding_domain"/>
</dbReference>
<reference evidence="6" key="1">
    <citation type="submission" date="2023-10" db="EMBL/GenBank/DDBJ databases">
        <title>Chromosome-level genome of the transformable northern wattle, Acacia crassicarpa.</title>
        <authorList>
            <person name="Massaro I."/>
            <person name="Sinha N.R."/>
            <person name="Poethig S."/>
            <person name="Leichty A.R."/>
        </authorList>
    </citation>
    <scope>NUCLEOTIDE SEQUENCE</scope>
    <source>
        <strain evidence="6">Acra3RX</strain>
        <tissue evidence="6">Leaf</tissue>
    </source>
</reference>
<organism evidence="6 7">
    <name type="scientific">Acacia crassicarpa</name>
    <name type="common">northern wattle</name>
    <dbReference type="NCBI Taxonomy" id="499986"/>
    <lineage>
        <taxon>Eukaryota</taxon>
        <taxon>Viridiplantae</taxon>
        <taxon>Streptophyta</taxon>
        <taxon>Embryophyta</taxon>
        <taxon>Tracheophyta</taxon>
        <taxon>Spermatophyta</taxon>
        <taxon>Magnoliopsida</taxon>
        <taxon>eudicotyledons</taxon>
        <taxon>Gunneridae</taxon>
        <taxon>Pentapetalae</taxon>
        <taxon>rosids</taxon>
        <taxon>fabids</taxon>
        <taxon>Fabales</taxon>
        <taxon>Fabaceae</taxon>
        <taxon>Caesalpinioideae</taxon>
        <taxon>mimosoid clade</taxon>
        <taxon>Acacieae</taxon>
        <taxon>Acacia</taxon>
    </lineage>
</organism>
<comment type="similarity">
    <text evidence="2">Belongs to the NET family.</text>
</comment>
<evidence type="ECO:0000256" key="2">
    <source>
        <dbReference type="ARBA" id="ARBA00038006"/>
    </source>
</evidence>
<evidence type="ECO:0000313" key="7">
    <source>
        <dbReference type="Proteomes" id="UP001293593"/>
    </source>
</evidence>
<dbReference type="GO" id="GO:0005774">
    <property type="term" value="C:vacuolar membrane"/>
    <property type="evidence" value="ECO:0007669"/>
    <property type="project" value="TreeGrafter"/>
</dbReference>
<name>A0AAE1JTT8_9FABA</name>
<dbReference type="PANTHER" id="PTHR32258:SF3">
    <property type="entry name" value="PROTEIN NETWORKED 4A"/>
    <property type="match status" value="1"/>
</dbReference>
<gene>
    <name evidence="6" type="ORF">QN277_018093</name>
</gene>
<dbReference type="AlphaFoldDB" id="A0AAE1JTT8"/>
<evidence type="ECO:0000256" key="4">
    <source>
        <dbReference type="SAM" id="MobiDB-lite"/>
    </source>
</evidence>
<dbReference type="GO" id="GO:0003779">
    <property type="term" value="F:actin binding"/>
    <property type="evidence" value="ECO:0007669"/>
    <property type="project" value="InterPro"/>
</dbReference>
<keyword evidence="1 3" id="KW-0175">Coiled coil</keyword>
<protein>
    <recommendedName>
        <fullName evidence="5">NAB domain-containing protein</fullName>
    </recommendedName>
</protein>
<keyword evidence="7" id="KW-1185">Reference proteome</keyword>
<feature type="region of interest" description="Disordered" evidence="4">
    <location>
        <begin position="153"/>
        <end position="175"/>
    </location>
</feature>
<evidence type="ECO:0000256" key="3">
    <source>
        <dbReference type="SAM" id="Coils"/>
    </source>
</evidence>
<proteinExistence type="inferred from homology"/>
<dbReference type="PANTHER" id="PTHR32258">
    <property type="entry name" value="PROTEIN NETWORKED 4A"/>
    <property type="match status" value="1"/>
</dbReference>
<dbReference type="PROSITE" id="PS51774">
    <property type="entry name" value="NAB"/>
    <property type="match status" value="1"/>
</dbReference>
<comment type="caution">
    <text evidence="6">The sequence shown here is derived from an EMBL/GenBank/DDBJ whole genome shotgun (WGS) entry which is preliminary data.</text>
</comment>
<sequence>MAASGITTNKQMKRMEKKSHSWWWDSHINPKNSKWLAENLEEMDQNVKRMLKLIEDDGDSFAKKAEMYYQKRPELVSLVEEFYRVYRSLAERYDNVTGELRKNIPSELQSLGSGISDGGSEPSSFWPTPKKIGRRISTNRAAGFDVFLGSGGNASDACQKEGEESSTLTDSEEESDCSSVNNYSIFSGNGSENGLNKKILDLEIELREVKEKLWMQEEENSEVLSGGVRSENIEAIHAKVDGYEEELRIVNDKLRLSREEITKLKTELEINKSSEPSSFHASSEEDIQTGGSLLKISQSLEEPELLETDGKIKSLKEELRITKQKLEDSEKQIASLKFEGDKFSERIQKLQDQLDLARKDAAAWKTKFNSERRESTKLQERLARLKSSLSDRDHEIRDLKTAVSDAEQKIFPEKAQIKSQMSKLLEERTSLEAQVRELESRGRLLEDDIRKINTEKMEMEETLKGELELLKVDIKERENIIKDLKITIDGLQSETENLNTQVSSLKEEVNTRDNRIQELDKDLNQLHLEQVQLIAEMDELKSRAKKMEEEVERQRTEILEGAEEKREAIRQLCLSIDHYRDWYHMLRQAFRGNKRVPVLA</sequence>
<feature type="domain" description="NAB" evidence="5">
    <location>
        <begin position="20"/>
        <end position="100"/>
    </location>
</feature>
<evidence type="ECO:0000256" key="1">
    <source>
        <dbReference type="ARBA" id="ARBA00023054"/>
    </source>
</evidence>
<feature type="coiled-coil region" evidence="3">
    <location>
        <begin position="192"/>
        <end position="267"/>
    </location>
</feature>
<feature type="coiled-coil region" evidence="3">
    <location>
        <begin position="414"/>
        <end position="564"/>
    </location>
</feature>